<dbReference type="InterPro" id="IPR011765">
    <property type="entry name" value="Pept_M16_N"/>
</dbReference>
<evidence type="ECO:0000256" key="2">
    <source>
        <dbReference type="ARBA" id="ARBA00007261"/>
    </source>
</evidence>
<dbReference type="FunFam" id="3.30.830.10:FF:000012">
    <property type="entry name" value="Protease 3"/>
    <property type="match status" value="1"/>
</dbReference>
<dbReference type="Pfam" id="PF16187">
    <property type="entry name" value="Peptidase_M16_M"/>
    <property type="match status" value="1"/>
</dbReference>
<reference evidence="13 14" key="1">
    <citation type="journal article" date="2010" name="Nat. Commun.">
        <title>The complete sequence of the smallest known nuclear genome from the microsporidian Encephalitozoon intestinalis.</title>
        <authorList>
            <person name="Corradi N."/>
            <person name="Pombert J.-F."/>
            <person name="Farinelli L."/>
            <person name="Didier E.S."/>
            <person name="Keeling P.J."/>
        </authorList>
    </citation>
    <scope>NUCLEOTIDE SEQUENCE [LARGE SCALE GENOMIC DNA]</scope>
    <source>
        <strain evidence="13 14">ATCC 50506</strain>
    </source>
</reference>
<evidence type="ECO:0000256" key="6">
    <source>
        <dbReference type="ARBA" id="ARBA00022833"/>
    </source>
</evidence>
<keyword evidence="14" id="KW-1185">Reference proteome</keyword>
<dbReference type="RefSeq" id="XP_003073035.2">
    <property type="nucleotide sequence ID" value="XM_003072989.2"/>
</dbReference>
<dbReference type="GO" id="GO:0006508">
    <property type="term" value="P:proteolysis"/>
    <property type="evidence" value="ECO:0007669"/>
    <property type="project" value="UniProtKB-KW"/>
</dbReference>
<dbReference type="Pfam" id="PF05193">
    <property type="entry name" value="Peptidase_M16_C"/>
    <property type="match status" value="1"/>
</dbReference>
<comment type="cofactor">
    <cofactor evidence="1">
        <name>Zn(2+)</name>
        <dbReference type="ChEBI" id="CHEBI:29105"/>
    </cofactor>
</comment>
<feature type="domain" description="Coenzyme PQQ synthesis protein F-like C-terminal lobe" evidence="12">
    <location>
        <begin position="807"/>
        <end position="903"/>
    </location>
</feature>
<dbReference type="HOGENOM" id="CLU_004639_1_1_1"/>
<evidence type="ECO:0000256" key="4">
    <source>
        <dbReference type="ARBA" id="ARBA00022723"/>
    </source>
</evidence>
<evidence type="ECO:0000256" key="1">
    <source>
        <dbReference type="ARBA" id="ARBA00001947"/>
    </source>
</evidence>
<evidence type="ECO:0000313" key="13">
    <source>
        <dbReference type="EMBL" id="ADM11675.2"/>
    </source>
</evidence>
<keyword evidence="5" id="KW-0378">Hydrolase</keyword>
<evidence type="ECO:0000259" key="9">
    <source>
        <dbReference type="Pfam" id="PF00675"/>
    </source>
</evidence>
<dbReference type="GO" id="GO:0004222">
    <property type="term" value="F:metalloendopeptidase activity"/>
    <property type="evidence" value="ECO:0007669"/>
    <property type="project" value="InterPro"/>
</dbReference>
<keyword evidence="3" id="KW-0645">Protease</keyword>
<dbReference type="Gene3D" id="3.30.830.10">
    <property type="entry name" value="Metalloenzyme, LuxS/M16 peptidase-like"/>
    <property type="match status" value="4"/>
</dbReference>
<dbReference type="AlphaFoldDB" id="E0S7J6"/>
<keyword evidence="6" id="KW-0862">Zinc</keyword>
<evidence type="ECO:0000259" key="10">
    <source>
        <dbReference type="Pfam" id="PF05193"/>
    </source>
</evidence>
<gene>
    <name evidence="13" type="ORF">Eint_060670</name>
</gene>
<dbReference type="PANTHER" id="PTHR43690">
    <property type="entry name" value="NARDILYSIN"/>
    <property type="match status" value="1"/>
</dbReference>
<accession>E0S7J6</accession>
<dbReference type="GeneID" id="9699356"/>
<evidence type="ECO:0000256" key="3">
    <source>
        <dbReference type="ARBA" id="ARBA00022670"/>
    </source>
</evidence>
<feature type="domain" description="Peptidase M16 middle/third" evidence="11">
    <location>
        <begin position="383"/>
        <end position="464"/>
    </location>
</feature>
<evidence type="ECO:0000313" key="14">
    <source>
        <dbReference type="Proteomes" id="UP000002313"/>
    </source>
</evidence>
<dbReference type="PROSITE" id="PS00143">
    <property type="entry name" value="INSULINASE"/>
    <property type="match status" value="1"/>
</dbReference>
<dbReference type="OrthoDB" id="952271at2759"/>
<name>E0S7J6_ENCIT</name>
<dbReference type="VEuPathDB" id="MicrosporidiaDB:Eint_060670"/>
<proteinExistence type="inferred from homology"/>
<comment type="similarity">
    <text evidence="2 8">Belongs to the peptidase M16 family.</text>
</comment>
<dbReference type="InterPro" id="IPR011249">
    <property type="entry name" value="Metalloenz_LuxS/M16"/>
</dbReference>
<dbReference type="Pfam" id="PF00675">
    <property type="entry name" value="Peptidase_M16"/>
    <property type="match status" value="1"/>
</dbReference>
<evidence type="ECO:0000259" key="11">
    <source>
        <dbReference type="Pfam" id="PF16187"/>
    </source>
</evidence>
<dbReference type="InterPro" id="IPR050626">
    <property type="entry name" value="Peptidase_M16"/>
</dbReference>
<reference evidence="13 14" key="2">
    <citation type="journal article" date="2012" name="Proc. Natl. Acad. Sci. U.S.A.">
        <title>Gain and loss of multiple functionally related, horizontally transferred genes in the reduced genomes of two microsporidian parasites.</title>
        <authorList>
            <person name="Pombert J.-F."/>
            <person name="Selman M."/>
            <person name="Burki F."/>
            <person name="Bardell F.T."/>
            <person name="Farinelli L."/>
            <person name="Solter L.F."/>
            <person name="Whitman D.W."/>
            <person name="Weiss L.M."/>
            <person name="Corradi N."/>
            <person name="Keeling P.J."/>
        </authorList>
    </citation>
    <scope>NUCLEOTIDE SEQUENCE [LARGE SCALE GENOMIC DNA]</scope>
    <source>
        <strain evidence="13 14">ATCC 50506</strain>
    </source>
</reference>
<evidence type="ECO:0000256" key="5">
    <source>
        <dbReference type="ARBA" id="ARBA00022801"/>
    </source>
</evidence>
<evidence type="ECO:0000256" key="7">
    <source>
        <dbReference type="ARBA" id="ARBA00023049"/>
    </source>
</evidence>
<dbReference type="Pfam" id="PF22456">
    <property type="entry name" value="PqqF-like_C_4"/>
    <property type="match status" value="1"/>
</dbReference>
<evidence type="ECO:0000259" key="12">
    <source>
        <dbReference type="Pfam" id="PF22456"/>
    </source>
</evidence>
<dbReference type="InterPro" id="IPR032632">
    <property type="entry name" value="Peptidase_M16_M"/>
</dbReference>
<protein>
    <submittedName>
        <fullName evidence="13">Secreted/periplasmic Zn-dependent insulinase-like peptidase</fullName>
    </submittedName>
</protein>
<keyword evidence="7" id="KW-0482">Metalloprotease</keyword>
<dbReference type="InterPro" id="IPR007863">
    <property type="entry name" value="Peptidase_M16_C"/>
</dbReference>
<sequence length="948" mass="111457">MVRLSALMNCLKVAKKIHKSLTDSMEYEYVEMPNGMRGLIMSDPSLDKCSCAVSVKVGSFDNPVSTQGLAHFLEHMLFMGTEKYPDEEDFGKFLSKNNGEYNASTYGEVTVYYFDIAPEAFEEGVDRLADFFKTPLLKKNSVEREVSAVNSEFCNGLNVDDWRIWRMISRCCKKELPISMFSTGNYDTLRKEGIWEEMAEFWKQKYSCDKMCTVICGNKGLEELKEMLKMFEGVPKGTEEKKSSGNIELEADKEWTVFDSEYTNRWIRVEPIADTRSIVVTMTVESGYKIFKNNPYEYVMNMFLRDDTKGFACRVKDKGLVLQVEYEMCHYTDYSLIIITMHLSSEGNKRPERVLLELVRYLKDIPISSDEYEEIQKRSRYVFKYEESDEPMYQAQKISRNMQFFPVENVLDNEHCFEKFDKNEIKGIVEKMMNFPKWLVFHVAKGTGMFDMREEIYGVRYNVGDQIFELDLPKKEEKVFPNVLPQKSSKGKKEEVKKIVQKMTDFSKWLELQGQKDLKGEFKTEEVYSPKYNEKDKVVSEDSLEKAVEWKEGEMIKIEAPSEIISKEVSGGKINYLFNDTYKVPKVFIGCLLRMDQINENMINLIFLLRNAKSQFFRRHDGYLHGTGMNIDVRVEHYGVEIRIECFNHMSVEISRQFFDILFEEPNQSRRNLVKERIWNEFETKRNESPHKRCNEGLKCMRIPGHLMAEELMEKLSSVDTEFKMSRKFFLEMFVIGNIEYQDAEKIFENILSKQEEVYDYVKKDLLDGKYRCDVKTSDKVNNACSLNYYCGKCRNHKDAAIAHFVQQSCKAMFFDDLRTKEELGYVVGSGVLNLDDEQYIKFIVQSEKDVDFLEKRIRKFVKDLDEYFREMSEDQFEEFRNGVISFFRERKKNFEIYSTDIWNKYLRGIIDLSYEEKVVEAVNEIAKEDLSIDEILGPVYVSRVFAH</sequence>
<keyword evidence="4" id="KW-0479">Metal-binding</keyword>
<dbReference type="InterPro" id="IPR054734">
    <property type="entry name" value="PqqF-like_C_4"/>
</dbReference>
<dbReference type="SUPFAM" id="SSF63411">
    <property type="entry name" value="LuxS/MPP-like metallohydrolase"/>
    <property type="match status" value="4"/>
</dbReference>
<dbReference type="GO" id="GO:0046872">
    <property type="term" value="F:metal ion binding"/>
    <property type="evidence" value="ECO:0007669"/>
    <property type="project" value="UniProtKB-KW"/>
</dbReference>
<dbReference type="GO" id="GO:0005737">
    <property type="term" value="C:cytoplasm"/>
    <property type="evidence" value="ECO:0007669"/>
    <property type="project" value="UniProtKB-ARBA"/>
</dbReference>
<dbReference type="KEGG" id="ein:Eint_060670"/>
<dbReference type="Proteomes" id="UP000002313">
    <property type="component" value="Chromosome VI"/>
</dbReference>
<dbReference type="InterPro" id="IPR001431">
    <property type="entry name" value="Pept_M16_Zn_BS"/>
</dbReference>
<dbReference type="PANTHER" id="PTHR43690:SF18">
    <property type="entry name" value="INSULIN-DEGRADING ENZYME-RELATED"/>
    <property type="match status" value="1"/>
</dbReference>
<feature type="domain" description="Peptidase M16 N-terminal" evidence="9">
    <location>
        <begin position="40"/>
        <end position="153"/>
    </location>
</feature>
<feature type="domain" description="Peptidase M16 C-terminal" evidence="10">
    <location>
        <begin position="196"/>
        <end position="377"/>
    </location>
</feature>
<evidence type="ECO:0000256" key="8">
    <source>
        <dbReference type="RuleBase" id="RU004447"/>
    </source>
</evidence>
<dbReference type="EMBL" id="CP001947">
    <property type="protein sequence ID" value="ADM11675.2"/>
    <property type="molecule type" value="Genomic_DNA"/>
</dbReference>
<organism evidence="13 14">
    <name type="scientific">Encephalitozoon intestinalis (strain ATCC 50506)</name>
    <name type="common">Microsporidian parasite</name>
    <name type="synonym">Septata intestinalis</name>
    <dbReference type="NCBI Taxonomy" id="876142"/>
    <lineage>
        <taxon>Eukaryota</taxon>
        <taxon>Fungi</taxon>
        <taxon>Fungi incertae sedis</taxon>
        <taxon>Microsporidia</taxon>
        <taxon>Unikaryonidae</taxon>
        <taxon>Encephalitozoon</taxon>
    </lineage>
</organism>